<evidence type="ECO:0000256" key="1">
    <source>
        <dbReference type="SAM" id="Phobius"/>
    </source>
</evidence>
<feature type="transmembrane region" description="Helical" evidence="1">
    <location>
        <begin position="85"/>
        <end position="107"/>
    </location>
</feature>
<dbReference type="Proteomes" id="UP001165293">
    <property type="component" value="Unassembled WGS sequence"/>
</dbReference>
<evidence type="ECO:0000313" key="3">
    <source>
        <dbReference type="Proteomes" id="UP001165293"/>
    </source>
</evidence>
<gene>
    <name evidence="2" type="ORF">LK996_09115</name>
</gene>
<keyword evidence="1" id="KW-0472">Membrane</keyword>
<keyword evidence="1" id="KW-0812">Transmembrane</keyword>
<dbReference type="EMBL" id="JAJGAK010000001">
    <property type="protein sequence ID" value="MCC8363234.1"/>
    <property type="molecule type" value="Genomic_DNA"/>
</dbReference>
<dbReference type="InterPro" id="IPR018750">
    <property type="entry name" value="DUF2306_membrane"/>
</dbReference>
<organism evidence="2 3">
    <name type="scientific">Noviluteimonas lactosilytica</name>
    <dbReference type="NCBI Taxonomy" id="2888523"/>
    <lineage>
        <taxon>Bacteria</taxon>
        <taxon>Pseudomonadati</taxon>
        <taxon>Pseudomonadota</taxon>
        <taxon>Gammaproteobacteria</taxon>
        <taxon>Lysobacterales</taxon>
        <taxon>Lysobacteraceae</taxon>
        <taxon>Noviluteimonas</taxon>
    </lineage>
</organism>
<feature type="transmembrane region" description="Helical" evidence="1">
    <location>
        <begin position="43"/>
        <end position="65"/>
    </location>
</feature>
<dbReference type="RefSeq" id="WP_230526777.1">
    <property type="nucleotide sequence ID" value="NZ_JAJGAK010000001.1"/>
</dbReference>
<comment type="caution">
    <text evidence="2">The sequence shown here is derived from an EMBL/GenBank/DDBJ whole genome shotgun (WGS) entry which is preliminary data.</text>
</comment>
<reference evidence="2" key="1">
    <citation type="submission" date="2021-10" db="EMBL/GenBank/DDBJ databases">
        <authorList>
            <person name="Lyu M."/>
            <person name="Wang X."/>
            <person name="Meng X."/>
            <person name="Xu K."/>
        </authorList>
    </citation>
    <scope>NUCLEOTIDE SEQUENCE</scope>
    <source>
        <strain evidence="2">A6</strain>
    </source>
</reference>
<sequence length="212" mass="23295">MAKLFGICSLFLLAFGVAAYAVVAYAFMPLGSLLHPDMKAVFLAHQAGIYAHIFASVIAISLGPFQFLGGLRRRFVRLHRWMGRAYLGIGVLVGGLAGLYMATFAFGGVVSKLGFASLAVLWLYTGLRAFLAIRRGKAIEHRRWMVRNFSLTLAAVTLRILLPVSGIAGIPFEVAYPAIAWLCWVPNLLVAERFFNRTDEASFKPEPLRDSA</sequence>
<feature type="transmembrane region" description="Helical" evidence="1">
    <location>
        <begin position="113"/>
        <end position="133"/>
    </location>
</feature>
<name>A0ABS8JI56_9GAMM</name>
<keyword evidence="3" id="KW-1185">Reference proteome</keyword>
<evidence type="ECO:0000313" key="2">
    <source>
        <dbReference type="EMBL" id="MCC8363234.1"/>
    </source>
</evidence>
<feature type="transmembrane region" description="Helical" evidence="1">
    <location>
        <begin position="174"/>
        <end position="195"/>
    </location>
</feature>
<dbReference type="Pfam" id="PF10067">
    <property type="entry name" value="DUF2306"/>
    <property type="match status" value="1"/>
</dbReference>
<accession>A0ABS8JI56</accession>
<keyword evidence="1" id="KW-1133">Transmembrane helix</keyword>
<proteinExistence type="predicted"/>
<feature type="transmembrane region" description="Helical" evidence="1">
    <location>
        <begin position="145"/>
        <end position="162"/>
    </location>
</feature>
<protein>
    <submittedName>
        <fullName evidence="2">DUF2306 domain-containing protein</fullName>
    </submittedName>
</protein>